<sequence length="71" mass="8207">MPQDKFFKTIIAAMTEFTGRRVTHKALADKCYYSLSRVQKWATAGTAQEPLSLAIRHHFWLAAKDTKKHEQ</sequence>
<keyword evidence="2" id="KW-1185">Reference proteome</keyword>
<comment type="caution">
    <text evidence="1">The sequence shown here is derived from an EMBL/GenBank/DDBJ whole genome shotgun (WGS) entry which is preliminary data.</text>
</comment>
<reference evidence="1 2" key="1">
    <citation type="submission" date="2015-05" db="EMBL/GenBank/DDBJ databases">
        <title>Genome sequencing and analysis of members of genus Stenotrophomonas.</title>
        <authorList>
            <person name="Patil P.P."/>
            <person name="Midha S."/>
            <person name="Patil P.B."/>
        </authorList>
    </citation>
    <scope>NUCLEOTIDE SEQUENCE [LARGE SCALE GENOMIC DNA]</scope>
    <source>
        <strain evidence="1 2">DSM 12575</strain>
    </source>
</reference>
<accession>A0ABR5NFY0</accession>
<dbReference type="EMBL" id="LDJG01000042">
    <property type="protein sequence ID" value="KRG53922.1"/>
    <property type="molecule type" value="Genomic_DNA"/>
</dbReference>
<evidence type="ECO:0000313" key="1">
    <source>
        <dbReference type="EMBL" id="KRG53922.1"/>
    </source>
</evidence>
<evidence type="ECO:0000313" key="2">
    <source>
        <dbReference type="Proteomes" id="UP000050902"/>
    </source>
</evidence>
<evidence type="ECO:0008006" key="3">
    <source>
        <dbReference type="Google" id="ProtNLM"/>
    </source>
</evidence>
<gene>
    <name evidence="1" type="ORF">ABB22_17265</name>
</gene>
<dbReference type="Proteomes" id="UP000050902">
    <property type="component" value="Unassembled WGS sequence"/>
</dbReference>
<name>A0ABR5NFY0_9GAMM</name>
<protein>
    <recommendedName>
        <fullName evidence="3">Transcriptional regulator</fullName>
    </recommendedName>
</protein>
<proteinExistence type="predicted"/>
<organism evidence="1 2">
    <name type="scientific">Stenotrophomonas nitritireducens</name>
    <dbReference type="NCBI Taxonomy" id="83617"/>
    <lineage>
        <taxon>Bacteria</taxon>
        <taxon>Pseudomonadati</taxon>
        <taxon>Pseudomonadota</taxon>
        <taxon>Gammaproteobacteria</taxon>
        <taxon>Lysobacterales</taxon>
        <taxon>Lysobacteraceae</taxon>
        <taxon>Stenotrophomonas</taxon>
    </lineage>
</organism>